<dbReference type="SMART" id="SM00267">
    <property type="entry name" value="GGDEF"/>
    <property type="match status" value="1"/>
</dbReference>
<keyword evidence="4" id="KW-1133">Transmembrane helix</keyword>
<dbReference type="GO" id="GO:1902201">
    <property type="term" value="P:negative regulation of bacterial-type flagellum-dependent cell motility"/>
    <property type="evidence" value="ECO:0007669"/>
    <property type="project" value="TreeGrafter"/>
</dbReference>
<dbReference type="PANTHER" id="PTHR45138:SF9">
    <property type="entry name" value="DIGUANYLATE CYCLASE DGCM-RELATED"/>
    <property type="match status" value="1"/>
</dbReference>
<dbReference type="InterPro" id="IPR000160">
    <property type="entry name" value="GGDEF_dom"/>
</dbReference>
<keyword evidence="7" id="KW-1185">Reference proteome</keyword>
<name>A0A2T7FXN8_9RHOB</name>
<evidence type="ECO:0000256" key="4">
    <source>
        <dbReference type="SAM" id="Phobius"/>
    </source>
</evidence>
<feature type="transmembrane region" description="Helical" evidence="4">
    <location>
        <begin position="12"/>
        <end position="33"/>
    </location>
</feature>
<dbReference type="EMBL" id="QCYG01000004">
    <property type="protein sequence ID" value="PVA06929.1"/>
    <property type="molecule type" value="Genomic_DNA"/>
</dbReference>
<feature type="transmembrane region" description="Helical" evidence="4">
    <location>
        <begin position="45"/>
        <end position="64"/>
    </location>
</feature>
<comment type="catalytic activity">
    <reaction evidence="2">
        <text>2 GTP = 3',3'-c-di-GMP + 2 diphosphate</text>
        <dbReference type="Rhea" id="RHEA:24898"/>
        <dbReference type="ChEBI" id="CHEBI:33019"/>
        <dbReference type="ChEBI" id="CHEBI:37565"/>
        <dbReference type="ChEBI" id="CHEBI:58805"/>
        <dbReference type="EC" id="2.7.7.65"/>
    </reaction>
</comment>
<evidence type="ECO:0000259" key="5">
    <source>
        <dbReference type="PROSITE" id="PS50887"/>
    </source>
</evidence>
<accession>A0A2T7FXN8</accession>
<feature type="region of interest" description="Disordered" evidence="3">
    <location>
        <begin position="238"/>
        <end position="262"/>
    </location>
</feature>
<dbReference type="Proteomes" id="UP000244817">
    <property type="component" value="Unassembled WGS sequence"/>
</dbReference>
<reference evidence="6 7" key="1">
    <citation type="submission" date="2018-04" db="EMBL/GenBank/DDBJ databases">
        <title>Pelagivirga bohaiensis gen. nov., sp. nov., a bacterium isolated from the Bohai Sea.</title>
        <authorList>
            <person name="Ji X."/>
        </authorList>
    </citation>
    <scope>NUCLEOTIDE SEQUENCE [LARGE SCALE GENOMIC DNA]</scope>
    <source>
        <strain evidence="6 7">BH-SD16</strain>
    </source>
</reference>
<dbReference type="SUPFAM" id="SSF55073">
    <property type="entry name" value="Nucleotide cyclase"/>
    <property type="match status" value="1"/>
</dbReference>
<dbReference type="InterPro" id="IPR043128">
    <property type="entry name" value="Rev_trsase/Diguanyl_cyclase"/>
</dbReference>
<protein>
    <recommendedName>
        <fullName evidence="1">diguanylate cyclase</fullName>
        <ecNumber evidence="1">2.7.7.65</ecNumber>
    </recommendedName>
</protein>
<keyword evidence="4" id="KW-0472">Membrane</keyword>
<sequence length="262" mass="28509">MLKLKTAPSIGIFCLTITLFGIVVATGVEYVFYPEAYADSVAGKKAVIVVTIAVPVSFVLALIIRRNTLLAEELLHLVNRDRLTDVATRDFFFARLKMDADSYGVSLMIDIDHFKVVNDSHGHLVGDRVIAQVAQTLSAQLREEDIVCRFGGEEFLVFLRKATPDEGWAVAERIRKAVQDTVILGNGGQIGVTVSVGGALKHQLEEIEEAIKRADVCLYEAKRNGRNRTVVAWPMAAASAGPDGAAPPFVPRSSDATDRRAS</sequence>
<evidence type="ECO:0000256" key="1">
    <source>
        <dbReference type="ARBA" id="ARBA00012528"/>
    </source>
</evidence>
<dbReference type="FunFam" id="3.30.70.270:FF:000001">
    <property type="entry name" value="Diguanylate cyclase domain protein"/>
    <property type="match status" value="1"/>
</dbReference>
<dbReference type="GO" id="GO:0005886">
    <property type="term" value="C:plasma membrane"/>
    <property type="evidence" value="ECO:0007669"/>
    <property type="project" value="TreeGrafter"/>
</dbReference>
<dbReference type="InterPro" id="IPR029787">
    <property type="entry name" value="Nucleotide_cyclase"/>
</dbReference>
<feature type="compositionally biased region" description="Low complexity" evidence="3">
    <location>
        <begin position="238"/>
        <end position="247"/>
    </location>
</feature>
<dbReference type="OrthoDB" id="9812260at2"/>
<keyword evidence="4" id="KW-0812">Transmembrane</keyword>
<dbReference type="InterPro" id="IPR050469">
    <property type="entry name" value="Diguanylate_Cyclase"/>
</dbReference>
<dbReference type="Pfam" id="PF00990">
    <property type="entry name" value="GGDEF"/>
    <property type="match status" value="1"/>
</dbReference>
<dbReference type="EC" id="2.7.7.65" evidence="1"/>
<organism evidence="6 7">
    <name type="scientific">Thalassorhabdomicrobium marinisediminis</name>
    <dbReference type="NCBI Taxonomy" id="2170577"/>
    <lineage>
        <taxon>Bacteria</taxon>
        <taxon>Pseudomonadati</taxon>
        <taxon>Pseudomonadota</taxon>
        <taxon>Alphaproteobacteria</taxon>
        <taxon>Rhodobacterales</taxon>
        <taxon>Paracoccaceae</taxon>
        <taxon>Thalassorhabdomicrobium</taxon>
    </lineage>
</organism>
<dbReference type="PROSITE" id="PS50887">
    <property type="entry name" value="GGDEF"/>
    <property type="match status" value="1"/>
</dbReference>
<evidence type="ECO:0000313" key="6">
    <source>
        <dbReference type="EMBL" id="PVA06929.1"/>
    </source>
</evidence>
<gene>
    <name evidence="6" type="ORF">DC363_07200</name>
</gene>
<comment type="caution">
    <text evidence="6">The sequence shown here is derived from an EMBL/GenBank/DDBJ whole genome shotgun (WGS) entry which is preliminary data.</text>
</comment>
<evidence type="ECO:0000313" key="7">
    <source>
        <dbReference type="Proteomes" id="UP000244817"/>
    </source>
</evidence>
<dbReference type="PANTHER" id="PTHR45138">
    <property type="entry name" value="REGULATORY COMPONENTS OF SENSORY TRANSDUCTION SYSTEM"/>
    <property type="match status" value="1"/>
</dbReference>
<dbReference type="CDD" id="cd01949">
    <property type="entry name" value="GGDEF"/>
    <property type="match status" value="1"/>
</dbReference>
<feature type="domain" description="GGDEF" evidence="5">
    <location>
        <begin position="102"/>
        <end position="234"/>
    </location>
</feature>
<dbReference type="Gene3D" id="3.30.70.270">
    <property type="match status" value="1"/>
</dbReference>
<dbReference type="RefSeq" id="WP_108640456.1">
    <property type="nucleotide sequence ID" value="NZ_QCYG01000004.1"/>
</dbReference>
<dbReference type="AlphaFoldDB" id="A0A2T7FXN8"/>
<evidence type="ECO:0000256" key="3">
    <source>
        <dbReference type="SAM" id="MobiDB-lite"/>
    </source>
</evidence>
<dbReference type="NCBIfam" id="TIGR00254">
    <property type="entry name" value="GGDEF"/>
    <property type="match status" value="1"/>
</dbReference>
<proteinExistence type="predicted"/>
<dbReference type="GO" id="GO:0052621">
    <property type="term" value="F:diguanylate cyclase activity"/>
    <property type="evidence" value="ECO:0007669"/>
    <property type="project" value="UniProtKB-EC"/>
</dbReference>
<evidence type="ECO:0000256" key="2">
    <source>
        <dbReference type="ARBA" id="ARBA00034247"/>
    </source>
</evidence>
<dbReference type="GO" id="GO:0043709">
    <property type="term" value="P:cell adhesion involved in single-species biofilm formation"/>
    <property type="evidence" value="ECO:0007669"/>
    <property type="project" value="TreeGrafter"/>
</dbReference>